<organism evidence="1 2">
    <name type="scientific">Limnovirga soli</name>
    <dbReference type="NCBI Taxonomy" id="2656915"/>
    <lineage>
        <taxon>Bacteria</taxon>
        <taxon>Pseudomonadati</taxon>
        <taxon>Bacteroidota</taxon>
        <taxon>Chitinophagia</taxon>
        <taxon>Chitinophagales</taxon>
        <taxon>Chitinophagaceae</taxon>
        <taxon>Limnovirga</taxon>
    </lineage>
</organism>
<keyword evidence="2" id="KW-1185">Reference proteome</keyword>
<sequence>MSHQNRDLLVLTKRDSMNPEELEHEVELLVDILFHVENLDAFCVANEIIDLNKYKIIQKPLFIKQFLREKNPKPFVFINNRN</sequence>
<dbReference type="AlphaFoldDB" id="A0A8J8FCP4"/>
<dbReference type="Proteomes" id="UP000598971">
    <property type="component" value="Unassembled WGS sequence"/>
</dbReference>
<accession>A0A8J8FCP4</accession>
<comment type="caution">
    <text evidence="1">The sequence shown here is derived from an EMBL/GenBank/DDBJ whole genome shotgun (WGS) entry which is preliminary data.</text>
</comment>
<dbReference type="RefSeq" id="WP_171606049.1">
    <property type="nucleotide sequence ID" value="NZ_WHPF01000001.1"/>
</dbReference>
<protein>
    <submittedName>
        <fullName evidence="1">Uncharacterized protein</fullName>
    </submittedName>
</protein>
<name>A0A8J8FCP4_9BACT</name>
<evidence type="ECO:0000313" key="2">
    <source>
        <dbReference type="Proteomes" id="UP000598971"/>
    </source>
</evidence>
<evidence type="ECO:0000313" key="1">
    <source>
        <dbReference type="EMBL" id="NNV54143.1"/>
    </source>
</evidence>
<reference evidence="1" key="1">
    <citation type="submission" date="2019-10" db="EMBL/GenBank/DDBJ databases">
        <title>Draft genome sequence of Panacibacter sp. KCS-6.</title>
        <authorList>
            <person name="Yim K.J."/>
        </authorList>
    </citation>
    <scope>NUCLEOTIDE SEQUENCE</scope>
    <source>
        <strain evidence="1">KCS-6</strain>
    </source>
</reference>
<proteinExistence type="predicted"/>
<gene>
    <name evidence="1" type="ORF">GD597_01640</name>
</gene>
<dbReference type="EMBL" id="WHPF01000001">
    <property type="protein sequence ID" value="NNV54143.1"/>
    <property type="molecule type" value="Genomic_DNA"/>
</dbReference>